<feature type="compositionally biased region" description="Basic and acidic residues" evidence="1">
    <location>
        <begin position="721"/>
        <end position="745"/>
    </location>
</feature>
<organism evidence="3 4">
    <name type="scientific">Temnothorax longispinosus</name>
    <dbReference type="NCBI Taxonomy" id="300112"/>
    <lineage>
        <taxon>Eukaryota</taxon>
        <taxon>Metazoa</taxon>
        <taxon>Ecdysozoa</taxon>
        <taxon>Arthropoda</taxon>
        <taxon>Hexapoda</taxon>
        <taxon>Insecta</taxon>
        <taxon>Pterygota</taxon>
        <taxon>Neoptera</taxon>
        <taxon>Endopterygota</taxon>
        <taxon>Hymenoptera</taxon>
        <taxon>Apocrita</taxon>
        <taxon>Aculeata</taxon>
        <taxon>Formicoidea</taxon>
        <taxon>Formicidae</taxon>
        <taxon>Myrmicinae</taxon>
        <taxon>Temnothorax</taxon>
    </lineage>
</organism>
<dbReference type="EMBL" id="QBLH01000200">
    <property type="protein sequence ID" value="TGZ57139.1"/>
    <property type="molecule type" value="Genomic_DNA"/>
</dbReference>
<dbReference type="STRING" id="300112.A0A4S2L9B3"/>
<evidence type="ECO:0000256" key="1">
    <source>
        <dbReference type="SAM" id="MobiDB-lite"/>
    </source>
</evidence>
<name>A0A4S2L9B3_9HYME</name>
<evidence type="ECO:0000313" key="3">
    <source>
        <dbReference type="EMBL" id="TGZ57139.1"/>
    </source>
</evidence>
<dbReference type="InterPro" id="IPR050863">
    <property type="entry name" value="CenT-Element_Derived"/>
</dbReference>
<dbReference type="AlphaFoldDB" id="A0A4S2L9B3"/>
<proteinExistence type="predicted"/>
<reference evidence="3 4" key="1">
    <citation type="journal article" date="2019" name="Philos. Trans. R. Soc. Lond., B, Biol. Sci.">
        <title>Ant behaviour and brain gene expression of defending hosts depend on the ecological success of the intruding social parasite.</title>
        <authorList>
            <person name="Kaur R."/>
            <person name="Stoldt M."/>
            <person name="Jongepier E."/>
            <person name="Feldmeyer B."/>
            <person name="Menzel F."/>
            <person name="Bornberg-Bauer E."/>
            <person name="Foitzik S."/>
        </authorList>
    </citation>
    <scope>NUCLEOTIDE SEQUENCE [LARGE SCALE GENOMIC DNA]</scope>
    <source>
        <tissue evidence="3">Whole body</tissue>
    </source>
</reference>
<dbReference type="GO" id="GO:0003677">
    <property type="term" value="F:DNA binding"/>
    <property type="evidence" value="ECO:0007669"/>
    <property type="project" value="TreeGrafter"/>
</dbReference>
<dbReference type="GO" id="GO:0005634">
    <property type="term" value="C:nucleus"/>
    <property type="evidence" value="ECO:0007669"/>
    <property type="project" value="TreeGrafter"/>
</dbReference>
<evidence type="ECO:0000259" key="2">
    <source>
        <dbReference type="Pfam" id="PF03184"/>
    </source>
</evidence>
<feature type="domain" description="DDE-1" evidence="2">
    <location>
        <begin position="249"/>
        <end position="403"/>
    </location>
</feature>
<dbReference type="Pfam" id="PF03184">
    <property type="entry name" value="DDE_1"/>
    <property type="match status" value="1"/>
</dbReference>
<dbReference type="PANTHER" id="PTHR19303:SF73">
    <property type="entry name" value="PROTEIN PDC2"/>
    <property type="match status" value="1"/>
</dbReference>
<sequence length="801" mass="91975">MFSSHGKKFNWNEKEELSVTGRVERKGVLLKGNAVNADGKYSASRRRCSRFSCNYMETTKKLGDETTECHHPEIRTARANRNVLELLEAIHRMRHGRHVMRVIKDDLLRWTCKRHAAGDPLDRHLLRDKALELAGEHGLTGTFPQNPPPSPAFPRCFKGSRHERDFKCSEKCRLTSFLKRYGFSLNLEEPFGPIFKDYRLWIDMMRSIITRYKHKDLFHVDELTMYSDVSPTGLSVSPTRQDELETSLKKMTVLLCCNASGTEKLPLLICGSYPAAIMGKDHMYSHSEDASINDGLLREWLTRLNCRMSSSGRRILLLVHRNRIGSFRNFKLSNIRHVFFPDDFPPSLRPLKRDVFHFVKMAYRRKYVKGIRGDKRRWNVENVVRSLMEAWREVPRDLIIASFQRTGFRTDNCFLRIHCNAWEDLETGVSFRRFITFDDHLSANASHKRCESTGRSHSYNFRPRKTVRFDDVPNFAIDSSRRDLIVDHAQGNGHLKEIYVEKDIDCKGKKEKNLLKRSHDEAQLDEDLCEEAKSSDESLSGKNEDIIIIPTSARPPKVIDIRTIESTARGSKSGDVRPTTTRASLDESRTHTERDCTLDKTANNEEKCKNSRVLSLLDESRTHTERDCTLDKTANNEEKCKNSRVLSNVRSIVGPEVDNIANDISVALQQVFDDTSAVDSDAKEPNVRVVSRASPRDEIESTDSGGNVGCFPQKSLKRRSVNAEESRDNSSNDGEPERKRSRSDSDWMRRYETAFVFGPFDLARIVTTVSANSDNGVTQSVRPRRSCETERSIFTIRPRRD</sequence>
<protein>
    <recommendedName>
        <fullName evidence="2">DDE-1 domain-containing protein</fullName>
    </recommendedName>
</protein>
<dbReference type="InterPro" id="IPR004875">
    <property type="entry name" value="DDE_SF_endonuclease_dom"/>
</dbReference>
<feature type="region of interest" description="Disordered" evidence="1">
    <location>
        <begin position="568"/>
        <end position="593"/>
    </location>
</feature>
<feature type="compositionally biased region" description="Basic and acidic residues" evidence="1">
    <location>
        <begin position="584"/>
        <end position="593"/>
    </location>
</feature>
<dbReference type="PANTHER" id="PTHR19303">
    <property type="entry name" value="TRANSPOSON"/>
    <property type="match status" value="1"/>
</dbReference>
<accession>A0A4S2L9B3</accession>
<feature type="region of interest" description="Disordered" evidence="1">
    <location>
        <begin position="676"/>
        <end position="745"/>
    </location>
</feature>
<evidence type="ECO:0000313" key="4">
    <source>
        <dbReference type="Proteomes" id="UP000310200"/>
    </source>
</evidence>
<gene>
    <name evidence="3" type="ORF">DBV15_10567</name>
</gene>
<comment type="caution">
    <text evidence="3">The sequence shown here is derived from an EMBL/GenBank/DDBJ whole genome shotgun (WGS) entry which is preliminary data.</text>
</comment>
<keyword evidence="4" id="KW-1185">Reference proteome</keyword>
<dbReference type="Proteomes" id="UP000310200">
    <property type="component" value="Unassembled WGS sequence"/>
</dbReference>